<protein>
    <submittedName>
        <fullName evidence="1">Uncharacterized protein</fullName>
    </submittedName>
</protein>
<proteinExistence type="predicted"/>
<reference evidence="1" key="1">
    <citation type="submission" date="2020-07" db="EMBL/GenBank/DDBJ databases">
        <title>Koleobacter methoxysyntrophicus gen. nov., sp. nov., a novel anaerobic bacterium isolated from deep subsurface oil field and proposal of Koleobacterales ord. nov. in the phylum Firmicutes.</title>
        <authorList>
            <person name="Sakamoto S."/>
            <person name="Tamaki H."/>
        </authorList>
    </citation>
    <scope>NUCLEOTIDE SEQUENCE</scope>
    <source>
        <strain evidence="1">NRmbB1</strain>
    </source>
</reference>
<evidence type="ECO:0000313" key="2">
    <source>
        <dbReference type="Proteomes" id="UP000662904"/>
    </source>
</evidence>
<dbReference type="KEGG" id="kme:H0A61_03027"/>
<dbReference type="AlphaFoldDB" id="A0A8A0RTH3"/>
<name>A0A8A0RTH3_9FIRM</name>
<evidence type="ECO:0000313" key="1">
    <source>
        <dbReference type="EMBL" id="QSQ10617.1"/>
    </source>
</evidence>
<sequence>MLQKDRLCFDCQYCVENYETPNFGYCRRQKEVVEKETACICRDFKPKERVKSSVY</sequence>
<keyword evidence="2" id="KW-1185">Reference proteome</keyword>
<accession>A0A8A0RTH3</accession>
<organism evidence="1 2">
    <name type="scientific">Koleobacter methoxysyntrophicus</name>
    <dbReference type="NCBI Taxonomy" id="2751313"/>
    <lineage>
        <taxon>Bacteria</taxon>
        <taxon>Bacillati</taxon>
        <taxon>Bacillota</taxon>
        <taxon>Clostridia</taxon>
        <taxon>Koleobacterales</taxon>
        <taxon>Koleobacteraceae</taxon>
        <taxon>Koleobacter</taxon>
    </lineage>
</organism>
<gene>
    <name evidence="1" type="ORF">H0A61_03027</name>
</gene>
<dbReference type="RefSeq" id="WP_206707924.1">
    <property type="nucleotide sequence ID" value="NZ_CP059066.1"/>
</dbReference>
<dbReference type="Proteomes" id="UP000662904">
    <property type="component" value="Chromosome"/>
</dbReference>
<dbReference type="EMBL" id="CP059066">
    <property type="protein sequence ID" value="QSQ10617.1"/>
    <property type="molecule type" value="Genomic_DNA"/>
</dbReference>